<feature type="domain" description="Tyrosine specific protein phosphatases" evidence="3">
    <location>
        <begin position="417"/>
        <end position="461"/>
    </location>
</feature>
<gene>
    <name evidence="4" type="ORF">Mgra_00003016</name>
</gene>
<comment type="caution">
    <text evidence="4">The sequence shown here is derived from an EMBL/GenBank/DDBJ whole genome shotgun (WGS) entry which is preliminary data.</text>
</comment>
<evidence type="ECO:0000259" key="2">
    <source>
        <dbReference type="PROSITE" id="PS50055"/>
    </source>
</evidence>
<dbReference type="PANTHER" id="PTHR19134:SF449">
    <property type="entry name" value="TYROSINE-PROTEIN PHOSPHATASE 1"/>
    <property type="match status" value="1"/>
</dbReference>
<dbReference type="Gene3D" id="3.90.190.10">
    <property type="entry name" value="Protein tyrosine phosphatase superfamily"/>
    <property type="match status" value="1"/>
</dbReference>
<dbReference type="InterPro" id="IPR000387">
    <property type="entry name" value="Tyr_Pase_dom"/>
</dbReference>
<evidence type="ECO:0000256" key="1">
    <source>
        <dbReference type="SAM" id="Phobius"/>
    </source>
</evidence>
<dbReference type="InterPro" id="IPR029021">
    <property type="entry name" value="Prot-tyrosine_phosphatase-like"/>
</dbReference>
<organism evidence="4 5">
    <name type="scientific">Meloidogyne graminicola</name>
    <dbReference type="NCBI Taxonomy" id="189291"/>
    <lineage>
        <taxon>Eukaryota</taxon>
        <taxon>Metazoa</taxon>
        <taxon>Ecdysozoa</taxon>
        <taxon>Nematoda</taxon>
        <taxon>Chromadorea</taxon>
        <taxon>Rhabditida</taxon>
        <taxon>Tylenchina</taxon>
        <taxon>Tylenchomorpha</taxon>
        <taxon>Tylenchoidea</taxon>
        <taxon>Meloidogynidae</taxon>
        <taxon>Meloidogyninae</taxon>
        <taxon>Meloidogyne</taxon>
    </lineage>
</organism>
<dbReference type="SUPFAM" id="SSF52799">
    <property type="entry name" value="(Phosphotyrosine protein) phosphatases II"/>
    <property type="match status" value="1"/>
</dbReference>
<reference evidence="4" key="1">
    <citation type="journal article" date="2020" name="Ecol. Evol.">
        <title>Genome structure and content of the rice root-knot nematode (Meloidogyne graminicola).</title>
        <authorList>
            <person name="Phan N.T."/>
            <person name="Danchin E.G.J."/>
            <person name="Klopp C."/>
            <person name="Perfus-Barbeoch L."/>
            <person name="Kozlowski D.K."/>
            <person name="Koutsovoulos G.D."/>
            <person name="Lopez-Roques C."/>
            <person name="Bouchez O."/>
            <person name="Zahm M."/>
            <person name="Besnard G."/>
            <person name="Bellafiore S."/>
        </authorList>
    </citation>
    <scope>NUCLEOTIDE SEQUENCE</scope>
    <source>
        <strain evidence="4">VN-18</strain>
    </source>
</reference>
<evidence type="ECO:0000259" key="3">
    <source>
        <dbReference type="PROSITE" id="PS50056"/>
    </source>
</evidence>
<evidence type="ECO:0000313" key="4">
    <source>
        <dbReference type="EMBL" id="KAF7637500.1"/>
    </source>
</evidence>
<keyword evidence="5" id="KW-1185">Reference proteome</keyword>
<dbReference type="PANTHER" id="PTHR19134">
    <property type="entry name" value="RECEPTOR-TYPE TYROSINE-PROTEIN PHOSPHATASE"/>
    <property type="match status" value="1"/>
</dbReference>
<keyword evidence="1" id="KW-0472">Membrane</keyword>
<dbReference type="PROSITE" id="PS50055">
    <property type="entry name" value="TYR_PHOSPHATASE_PTP"/>
    <property type="match status" value="1"/>
</dbReference>
<dbReference type="AlphaFoldDB" id="A0A8S9ZW58"/>
<protein>
    <recommendedName>
        <fullName evidence="6">Protein-tyrosine-phosphatase</fullName>
    </recommendedName>
</protein>
<feature type="domain" description="Tyrosine-protein phosphatase" evidence="2">
    <location>
        <begin position="219"/>
        <end position="458"/>
    </location>
</feature>
<dbReference type="PROSITE" id="PS50056">
    <property type="entry name" value="TYR_PHOSPHATASE_2"/>
    <property type="match status" value="1"/>
</dbReference>
<keyword evidence="1" id="KW-0812">Transmembrane</keyword>
<dbReference type="InterPro" id="IPR003595">
    <property type="entry name" value="Tyr_Pase_cat"/>
</dbReference>
<dbReference type="InterPro" id="IPR050348">
    <property type="entry name" value="Protein-Tyr_Phosphatase"/>
</dbReference>
<dbReference type="Pfam" id="PF00102">
    <property type="entry name" value="Y_phosphatase"/>
    <property type="match status" value="1"/>
</dbReference>
<dbReference type="EMBL" id="JABEBT010000019">
    <property type="protein sequence ID" value="KAF7637500.1"/>
    <property type="molecule type" value="Genomic_DNA"/>
</dbReference>
<feature type="transmembrane region" description="Helical" evidence="1">
    <location>
        <begin position="12"/>
        <end position="38"/>
    </location>
</feature>
<keyword evidence="1" id="KW-1133">Transmembrane helix</keyword>
<dbReference type="InterPro" id="IPR016130">
    <property type="entry name" value="Tyr_Pase_AS"/>
</dbReference>
<dbReference type="PRINTS" id="PR00700">
    <property type="entry name" value="PRTYPHPHTASE"/>
</dbReference>
<evidence type="ECO:0008006" key="6">
    <source>
        <dbReference type="Google" id="ProtNLM"/>
    </source>
</evidence>
<sequence>MQQKHQLLINNLALKLILFGFTLILIILIIIFLVLIFVCRKRQKSKRKLEEEKPKKQIIITGGETFKKEEFFVVPLDQQTIKKSQKNDFASVFSQCIKPLNNNLNNNSPSPLNVKEYLDIEDEEKNNLKSIIRVENNQENFKEKKNFQKQNSFRKDSIRPLFKNKNEPLRITINDDSGYEDSTLDPNDFKFINKESPLQMRRFQTNTMEKVQENENERLYGEFECLGQQTMCTLRPRSTTAELPENIRKNRYYDILPFEFNRVKLLWTNNNYGGTNGKNDFINASYININNNLIPPEYIATQGPLGKLETNDGKRLETIKDFWEMIWQEKINCIVMLTQLNEGNKQKCSQYWPEYPGESEQFGNDFIVNFYCVTEDDIFIKRELWLKRKGEKDRKLIQWHFKEWKDNSNPIIVENLLTFIEAIRESERTKPILVHCSAGVGRTGVFIALDILLNKLEKVIN</sequence>
<evidence type="ECO:0000313" key="5">
    <source>
        <dbReference type="Proteomes" id="UP000605970"/>
    </source>
</evidence>
<dbReference type="SMART" id="SM00194">
    <property type="entry name" value="PTPc"/>
    <property type="match status" value="1"/>
</dbReference>
<proteinExistence type="predicted"/>
<dbReference type="SMART" id="SM00404">
    <property type="entry name" value="PTPc_motif"/>
    <property type="match status" value="1"/>
</dbReference>
<name>A0A8S9ZW58_9BILA</name>
<dbReference type="GO" id="GO:0004725">
    <property type="term" value="F:protein tyrosine phosphatase activity"/>
    <property type="evidence" value="ECO:0007669"/>
    <property type="project" value="InterPro"/>
</dbReference>
<dbReference type="OrthoDB" id="8609993at2759"/>
<dbReference type="InterPro" id="IPR000242">
    <property type="entry name" value="PTP_cat"/>
</dbReference>
<dbReference type="PROSITE" id="PS00383">
    <property type="entry name" value="TYR_PHOSPHATASE_1"/>
    <property type="match status" value="1"/>
</dbReference>
<dbReference type="Proteomes" id="UP000605970">
    <property type="component" value="Unassembled WGS sequence"/>
</dbReference>
<accession>A0A8S9ZW58</accession>
<dbReference type="CDD" id="cd00047">
    <property type="entry name" value="PTPc"/>
    <property type="match status" value="1"/>
</dbReference>